<gene>
    <name evidence="1" type="ORF">METZ01_LOCUS236619</name>
</gene>
<protein>
    <submittedName>
        <fullName evidence="1">Uncharacterized protein</fullName>
    </submittedName>
</protein>
<dbReference type="EMBL" id="UINC01059875">
    <property type="protein sequence ID" value="SVB83765.1"/>
    <property type="molecule type" value="Genomic_DNA"/>
</dbReference>
<evidence type="ECO:0000313" key="1">
    <source>
        <dbReference type="EMBL" id="SVB83765.1"/>
    </source>
</evidence>
<sequence length="146" mass="16609">VLKDFFRIIKNKLIEFLFTSKISLYLNPFIGFLVSLRFLNVWEGVYGRWEDAPQDHNVLESKIWVHRITEQAKKDLAVYHSEKRGSLASSTQDYILSLAAGVLTSSTEDDLRVIDFGGGMGASYLPLISSMPDPEKVEFHIVELKT</sequence>
<organism evidence="1">
    <name type="scientific">marine metagenome</name>
    <dbReference type="NCBI Taxonomy" id="408172"/>
    <lineage>
        <taxon>unclassified sequences</taxon>
        <taxon>metagenomes</taxon>
        <taxon>ecological metagenomes</taxon>
    </lineage>
</organism>
<proteinExistence type="predicted"/>
<reference evidence="1" key="1">
    <citation type="submission" date="2018-05" db="EMBL/GenBank/DDBJ databases">
        <authorList>
            <person name="Lanie J.A."/>
            <person name="Ng W.-L."/>
            <person name="Kazmierczak K.M."/>
            <person name="Andrzejewski T.M."/>
            <person name="Davidsen T.M."/>
            <person name="Wayne K.J."/>
            <person name="Tettelin H."/>
            <person name="Glass J.I."/>
            <person name="Rusch D."/>
            <person name="Podicherti R."/>
            <person name="Tsui H.-C.T."/>
            <person name="Winkler M.E."/>
        </authorList>
    </citation>
    <scope>NUCLEOTIDE SEQUENCE</scope>
</reference>
<feature type="non-terminal residue" evidence="1">
    <location>
        <position position="146"/>
    </location>
</feature>
<name>A0A382H9G6_9ZZZZ</name>
<accession>A0A382H9G6</accession>
<dbReference type="AlphaFoldDB" id="A0A382H9G6"/>
<feature type="non-terminal residue" evidence="1">
    <location>
        <position position="1"/>
    </location>
</feature>